<keyword evidence="3" id="KW-0732">Signal</keyword>
<dbReference type="Gene3D" id="3.30.160.60">
    <property type="entry name" value="Classic Zinc Finger"/>
    <property type="match status" value="2"/>
</dbReference>
<protein>
    <submittedName>
        <fullName evidence="8">Zinc finger protein 346-like</fullName>
    </submittedName>
</protein>
<keyword evidence="7" id="KW-1185">Reference proteome</keyword>
<keyword evidence="2" id="KW-1133">Transmembrane helix</keyword>
<dbReference type="PANTHER" id="PTHR47487:SF8">
    <property type="entry name" value="OS08G0270900 PROTEIN"/>
    <property type="match status" value="1"/>
</dbReference>
<feature type="region of interest" description="Disordered" evidence="1">
    <location>
        <begin position="37"/>
        <end position="57"/>
    </location>
</feature>
<evidence type="ECO:0000256" key="3">
    <source>
        <dbReference type="SAM" id="SignalP"/>
    </source>
</evidence>
<evidence type="ECO:0000313" key="8">
    <source>
        <dbReference type="RefSeq" id="XP_028136186.1"/>
    </source>
</evidence>
<dbReference type="Proteomes" id="UP001652700">
    <property type="component" value="Unplaced"/>
</dbReference>
<gene>
    <name evidence="8" type="primary">LOC114330936</name>
</gene>
<reference evidence="6" key="2">
    <citation type="submission" date="2025-05" db="UniProtKB">
        <authorList>
            <consortium name="EnsemblMetazoa"/>
        </authorList>
    </citation>
    <scope>IDENTIFICATION</scope>
</reference>
<dbReference type="SUPFAM" id="SSF57667">
    <property type="entry name" value="beta-beta-alpha zinc fingers"/>
    <property type="match status" value="2"/>
</dbReference>
<dbReference type="InterPro" id="IPR013087">
    <property type="entry name" value="Znf_C2H2_type"/>
</dbReference>
<sequence>MAKFLHTLLYIVYSVTVEMSGDIHNRGEIHNRVEDLPKNFSKQKSDSEGENTDKENGVDDLKKQLIQPLSCEICRVKVTSTKIFQRHLDGRKHKLRAERQGKEFKCELCDIIANSEIQLEIHFRSFRHKSKLQRKEHPHFSLLTSYTSKSSFLVFLCFTCIFLNLFLLFK</sequence>
<reference evidence="8" key="1">
    <citation type="submission" date="2025-04" db="UniProtKB">
        <authorList>
            <consortium name="RefSeq"/>
        </authorList>
    </citation>
    <scope>IDENTIFICATION</scope>
    <source>
        <tissue evidence="8">Whole insect</tissue>
    </source>
</reference>
<feature type="signal peptide" evidence="3">
    <location>
        <begin position="1"/>
        <end position="20"/>
    </location>
</feature>
<dbReference type="InParanoid" id="A0A6P7FJN7"/>
<dbReference type="Pfam" id="PF12874">
    <property type="entry name" value="zf-met"/>
    <property type="match status" value="2"/>
</dbReference>
<dbReference type="AlphaFoldDB" id="A0A6P7FJN7"/>
<name>A0A6P7FJN7_DIAVI</name>
<keyword evidence="2" id="KW-0472">Membrane</keyword>
<dbReference type="GO" id="GO:0008270">
    <property type="term" value="F:zinc ion binding"/>
    <property type="evidence" value="ECO:0007669"/>
    <property type="project" value="InterPro"/>
</dbReference>
<dbReference type="EnsemblMetazoa" id="XM_050660985.1">
    <property type="protein sequence ID" value="XP_050516942.1"/>
    <property type="gene ID" value="LOC126891720"/>
</dbReference>
<dbReference type="SMART" id="SM00451">
    <property type="entry name" value="ZnF_U1"/>
    <property type="match status" value="2"/>
</dbReference>
<feature type="transmembrane region" description="Helical" evidence="2">
    <location>
        <begin position="151"/>
        <end position="169"/>
    </location>
</feature>
<dbReference type="SMART" id="SM00355">
    <property type="entry name" value="ZnF_C2H2"/>
    <property type="match status" value="2"/>
</dbReference>
<evidence type="ECO:0000313" key="7">
    <source>
        <dbReference type="Proteomes" id="UP001652700"/>
    </source>
</evidence>
<evidence type="ECO:0000256" key="2">
    <source>
        <dbReference type="SAM" id="Phobius"/>
    </source>
</evidence>
<dbReference type="InterPro" id="IPR003604">
    <property type="entry name" value="Matrin/U1-like-C_Znf_C2H2"/>
</dbReference>
<keyword evidence="2" id="KW-0812">Transmembrane</keyword>
<evidence type="ECO:0000313" key="6">
    <source>
        <dbReference type="EnsemblMetazoa" id="XP_050516942.1"/>
    </source>
</evidence>
<dbReference type="InterPro" id="IPR036236">
    <property type="entry name" value="Znf_C2H2_sf"/>
</dbReference>
<dbReference type="RefSeq" id="XP_028136186.1">
    <property type="nucleotide sequence ID" value="XM_028280385.1"/>
</dbReference>
<feature type="domain" description="C2H2-type" evidence="4">
    <location>
        <begin position="104"/>
        <end position="128"/>
    </location>
</feature>
<feature type="domain" description="C2H2-type" evidence="4">
    <location>
        <begin position="69"/>
        <end position="93"/>
    </location>
</feature>
<feature type="domain" description="U1-type" evidence="5">
    <location>
        <begin position="101"/>
        <end position="135"/>
    </location>
</feature>
<accession>A0A6P7FJN7</accession>
<organism evidence="8">
    <name type="scientific">Diabrotica virgifera virgifera</name>
    <name type="common">western corn rootworm</name>
    <dbReference type="NCBI Taxonomy" id="50390"/>
    <lineage>
        <taxon>Eukaryota</taxon>
        <taxon>Metazoa</taxon>
        <taxon>Ecdysozoa</taxon>
        <taxon>Arthropoda</taxon>
        <taxon>Hexapoda</taxon>
        <taxon>Insecta</taxon>
        <taxon>Pterygota</taxon>
        <taxon>Neoptera</taxon>
        <taxon>Endopterygota</taxon>
        <taxon>Coleoptera</taxon>
        <taxon>Polyphaga</taxon>
        <taxon>Cucujiformia</taxon>
        <taxon>Chrysomeloidea</taxon>
        <taxon>Chrysomelidae</taxon>
        <taxon>Galerucinae</taxon>
        <taxon>Diabroticina</taxon>
        <taxon>Diabroticites</taxon>
        <taxon>Diabrotica</taxon>
    </lineage>
</organism>
<evidence type="ECO:0000256" key="1">
    <source>
        <dbReference type="SAM" id="MobiDB-lite"/>
    </source>
</evidence>
<evidence type="ECO:0000259" key="5">
    <source>
        <dbReference type="SMART" id="SM00451"/>
    </source>
</evidence>
<proteinExistence type="predicted"/>
<dbReference type="PANTHER" id="PTHR47487">
    <property type="entry name" value="OS06G0651300 PROTEIN-RELATED"/>
    <property type="match status" value="1"/>
</dbReference>
<feature type="domain" description="U1-type" evidence="5">
    <location>
        <begin position="66"/>
        <end position="100"/>
    </location>
</feature>
<evidence type="ECO:0000259" key="4">
    <source>
        <dbReference type="SMART" id="SM00355"/>
    </source>
</evidence>
<dbReference type="OrthoDB" id="434647at2759"/>
<dbReference type="GO" id="GO:0003676">
    <property type="term" value="F:nucleic acid binding"/>
    <property type="evidence" value="ECO:0007669"/>
    <property type="project" value="InterPro"/>
</dbReference>
<feature type="chain" id="PRO_5028370166" evidence="3">
    <location>
        <begin position="21"/>
        <end position="170"/>
    </location>
</feature>